<name>M0CGQ5_9EURY</name>
<dbReference type="Proteomes" id="UP000011657">
    <property type="component" value="Unassembled WGS sequence"/>
</dbReference>
<organism evidence="2 3">
    <name type="scientific">Haloterrigena salina JCM 13891</name>
    <dbReference type="NCBI Taxonomy" id="1227488"/>
    <lineage>
        <taxon>Archaea</taxon>
        <taxon>Methanobacteriati</taxon>
        <taxon>Methanobacteriota</taxon>
        <taxon>Stenosarchaea group</taxon>
        <taxon>Halobacteria</taxon>
        <taxon>Halobacteriales</taxon>
        <taxon>Natrialbaceae</taxon>
        <taxon>Haloterrigena</taxon>
    </lineage>
</organism>
<dbReference type="STRING" id="1227488.C477_05546"/>
<keyword evidence="3" id="KW-1185">Reference proteome</keyword>
<evidence type="ECO:0000256" key="1">
    <source>
        <dbReference type="SAM" id="MobiDB-lite"/>
    </source>
</evidence>
<evidence type="ECO:0000313" key="3">
    <source>
        <dbReference type="Proteomes" id="UP000011657"/>
    </source>
</evidence>
<sequence>MTPPDPPATIPDFLLDQFTDHSPETLRDIGEYARKETYVAPEAAPNSIVEAFALQDEDTLEAIARYVDELADFLEERDADSLEAITGDDAGDESGSWGHQRLLDWHS</sequence>
<protein>
    <submittedName>
        <fullName evidence="2">Uncharacterized protein</fullName>
    </submittedName>
</protein>
<comment type="caution">
    <text evidence="2">The sequence shown here is derived from an EMBL/GenBank/DDBJ whole genome shotgun (WGS) entry which is preliminary data.</text>
</comment>
<dbReference type="EMBL" id="AOIS01000019">
    <property type="protein sequence ID" value="ELZ21517.1"/>
    <property type="molecule type" value="Genomic_DNA"/>
</dbReference>
<dbReference type="eggNOG" id="arCOG06178">
    <property type="taxonomic scope" value="Archaea"/>
</dbReference>
<dbReference type="PATRIC" id="fig|1227488.3.peg.1098"/>
<dbReference type="RefSeq" id="WP_008893439.1">
    <property type="nucleotide sequence ID" value="NZ_AOIS01000019.1"/>
</dbReference>
<reference evidence="2 3" key="1">
    <citation type="journal article" date="2014" name="PLoS Genet.">
        <title>Phylogenetically driven sequencing of extremely halophilic archaea reveals strategies for static and dynamic osmo-response.</title>
        <authorList>
            <person name="Becker E.A."/>
            <person name="Seitzer P.M."/>
            <person name="Tritt A."/>
            <person name="Larsen D."/>
            <person name="Krusor M."/>
            <person name="Yao A.I."/>
            <person name="Wu D."/>
            <person name="Madern D."/>
            <person name="Eisen J.A."/>
            <person name="Darling A.E."/>
            <person name="Facciotti M.T."/>
        </authorList>
    </citation>
    <scope>NUCLEOTIDE SEQUENCE [LARGE SCALE GENOMIC DNA]</scope>
    <source>
        <strain evidence="2 3">JCM 13891</strain>
    </source>
</reference>
<dbReference type="OrthoDB" id="204916at2157"/>
<dbReference type="AlphaFoldDB" id="M0CGQ5"/>
<feature type="region of interest" description="Disordered" evidence="1">
    <location>
        <begin position="85"/>
        <end position="107"/>
    </location>
</feature>
<evidence type="ECO:0000313" key="2">
    <source>
        <dbReference type="EMBL" id="ELZ21517.1"/>
    </source>
</evidence>
<gene>
    <name evidence="2" type="ORF">C477_05546</name>
</gene>
<accession>M0CGQ5</accession>
<proteinExistence type="predicted"/>